<protein>
    <submittedName>
        <fullName evidence="1">Uncharacterized protein</fullName>
    </submittedName>
</protein>
<evidence type="ECO:0000313" key="1">
    <source>
        <dbReference type="EMBL" id="MDT0499318.1"/>
    </source>
</evidence>
<accession>A0ABU2WP42</accession>
<name>A0ABU2WP42_9GAMM</name>
<reference evidence="1 2" key="1">
    <citation type="submission" date="2023-09" db="EMBL/GenBank/DDBJ databases">
        <authorList>
            <person name="Rey-Velasco X."/>
        </authorList>
    </citation>
    <scope>NUCLEOTIDE SEQUENCE [LARGE SCALE GENOMIC DNA]</scope>
    <source>
        <strain evidence="1 2">W345</strain>
    </source>
</reference>
<dbReference type="RefSeq" id="WP_311366728.1">
    <property type="nucleotide sequence ID" value="NZ_JAVRIC010000072.1"/>
</dbReference>
<organism evidence="1 2">
    <name type="scientific">Banduia mediterranea</name>
    <dbReference type="NCBI Taxonomy" id="3075609"/>
    <lineage>
        <taxon>Bacteria</taxon>
        <taxon>Pseudomonadati</taxon>
        <taxon>Pseudomonadota</taxon>
        <taxon>Gammaproteobacteria</taxon>
        <taxon>Nevskiales</taxon>
        <taxon>Algiphilaceae</taxon>
        <taxon>Banduia</taxon>
    </lineage>
</organism>
<evidence type="ECO:0000313" key="2">
    <source>
        <dbReference type="Proteomes" id="UP001254608"/>
    </source>
</evidence>
<dbReference type="EMBL" id="JAVRIC010000072">
    <property type="protein sequence ID" value="MDT0499318.1"/>
    <property type="molecule type" value="Genomic_DNA"/>
</dbReference>
<sequence>PFVIAMTPQIPSPRYRDPTTSFGRFRGYENDLPDALEIVWQLAELTECSTDIRADHKSDYSKEPEVQRLYYEAQWRERQRELRSKGYDPADHVLKSGCTWHPLPDKVFRENLDLQAVRDAEAYKKTGKPYSGTAMSRFQLNLTLIFIEDEITVKAESRVTNPWK</sequence>
<comment type="caution">
    <text evidence="1">The sequence shown here is derived from an EMBL/GenBank/DDBJ whole genome shotgun (WGS) entry which is preliminary data.</text>
</comment>
<keyword evidence="2" id="KW-1185">Reference proteome</keyword>
<gene>
    <name evidence="1" type="ORF">RM530_18420</name>
</gene>
<dbReference type="Proteomes" id="UP001254608">
    <property type="component" value="Unassembled WGS sequence"/>
</dbReference>
<feature type="non-terminal residue" evidence="1">
    <location>
        <position position="1"/>
    </location>
</feature>
<proteinExistence type="predicted"/>